<geneLocation type="plasmid" evidence="2 3">
    <name>pRUNSL03</name>
</geneLocation>
<evidence type="ECO:0000313" key="3">
    <source>
        <dbReference type="Proteomes" id="UP000000493"/>
    </source>
</evidence>
<reference evidence="3" key="1">
    <citation type="submission" date="2011-06" db="EMBL/GenBank/DDBJ databases">
        <title>The complete genome of plasmid 3 of Runella slithyformis DSM 19594.</title>
        <authorList>
            <consortium name="US DOE Joint Genome Institute (JGI-PGF)"/>
            <person name="Lucas S."/>
            <person name="Han J."/>
            <person name="Lapidus A."/>
            <person name="Bruce D."/>
            <person name="Goodwin L."/>
            <person name="Pitluck S."/>
            <person name="Peters L."/>
            <person name="Kyrpides N."/>
            <person name="Mavromatis K."/>
            <person name="Ivanova N."/>
            <person name="Ovchinnikova G."/>
            <person name="Zhang X."/>
            <person name="Misra M."/>
            <person name="Detter J.C."/>
            <person name="Tapia R."/>
            <person name="Han C."/>
            <person name="Land M."/>
            <person name="Hauser L."/>
            <person name="Markowitz V."/>
            <person name="Cheng J.-F."/>
            <person name="Hugenholtz P."/>
            <person name="Woyke T."/>
            <person name="Wu D."/>
            <person name="Tindall B."/>
            <person name="Faehrich R."/>
            <person name="Brambilla E."/>
            <person name="Klenk H.-P."/>
            <person name="Eisen J.A."/>
        </authorList>
    </citation>
    <scope>NUCLEOTIDE SEQUENCE [LARGE SCALE GENOMIC DNA]</scope>
    <source>
        <strain evidence="3">ATCC 29530 / DSM 19594 / LMG 11500 / NCIMB 11436 / LSU 4</strain>
        <plasmid evidence="3">pRUNSL03</plasmid>
    </source>
</reference>
<gene>
    <name evidence="2" type="ordered locus">Runsl_5833</name>
</gene>
<keyword evidence="1" id="KW-0472">Membrane</keyword>
<keyword evidence="1" id="KW-0812">Transmembrane</keyword>
<feature type="transmembrane region" description="Helical" evidence="1">
    <location>
        <begin position="6"/>
        <end position="31"/>
    </location>
</feature>
<protein>
    <submittedName>
        <fullName evidence="2">Uncharacterized protein</fullName>
    </submittedName>
</protein>
<organism evidence="2 3">
    <name type="scientific">Runella slithyformis (strain ATCC 29530 / DSM 19594 / LMG 11500 / NCIMB 11436 / LSU 4)</name>
    <dbReference type="NCBI Taxonomy" id="761193"/>
    <lineage>
        <taxon>Bacteria</taxon>
        <taxon>Pseudomonadati</taxon>
        <taxon>Bacteroidota</taxon>
        <taxon>Cytophagia</taxon>
        <taxon>Cytophagales</taxon>
        <taxon>Spirosomataceae</taxon>
        <taxon>Runella</taxon>
    </lineage>
</organism>
<name>A0A7U3ZRN8_RUNSL</name>
<sequence length="142" mass="15715">MGEADSIYGLVRQIVTSASAAAAIVAGFRIYMKWNRGEFVTHLILSWTVSILAVGALIYAVNVYIYGGGLRGGLAIGWTDMLKYEIYEAVMLFGIVVSIVSIIRIYYRYNEGEDIVPLIYQWVGAVLFLSVMGLIVSSLIKY</sequence>
<keyword evidence="3" id="KW-1185">Reference proteome</keyword>
<feature type="transmembrane region" description="Helical" evidence="1">
    <location>
        <begin position="119"/>
        <end position="140"/>
    </location>
</feature>
<proteinExistence type="predicted"/>
<dbReference type="Pfam" id="PF13572">
    <property type="entry name" value="DUF4134"/>
    <property type="match status" value="1"/>
</dbReference>
<feature type="transmembrane region" description="Helical" evidence="1">
    <location>
        <begin position="43"/>
        <end position="66"/>
    </location>
</feature>
<keyword evidence="1" id="KW-1133">Transmembrane helix</keyword>
<dbReference type="RefSeq" id="WP_013921711.1">
    <property type="nucleotide sequence ID" value="NC_015694.1"/>
</dbReference>
<keyword evidence="2" id="KW-0614">Plasmid</keyword>
<feature type="transmembrane region" description="Helical" evidence="1">
    <location>
        <begin position="86"/>
        <end position="107"/>
    </location>
</feature>
<dbReference type="AlphaFoldDB" id="A0A7U3ZRN8"/>
<dbReference type="InterPro" id="IPR025408">
    <property type="entry name" value="DUF4134"/>
</dbReference>
<accession>A0A7U3ZRN8</accession>
<reference evidence="2 3" key="2">
    <citation type="journal article" date="2012" name="Stand. Genomic Sci.">
        <title>Complete genome sequence of the aquatic bacterium Runella slithyformis type strain (LSU 4(T)).</title>
        <authorList>
            <person name="Copeland A."/>
            <person name="Zhang X."/>
            <person name="Misra M."/>
            <person name="Lapidus A."/>
            <person name="Nolan M."/>
            <person name="Lucas S."/>
            <person name="Deshpande S."/>
            <person name="Cheng J.F."/>
            <person name="Tapia R."/>
            <person name="Goodwin L.A."/>
            <person name="Pitluck S."/>
            <person name="Liolios K."/>
            <person name="Pagani I."/>
            <person name="Ivanova N."/>
            <person name="Mikhailova N."/>
            <person name="Pati A."/>
            <person name="Chen A."/>
            <person name="Palaniappan K."/>
            <person name="Land M."/>
            <person name="Hauser L."/>
            <person name="Pan C."/>
            <person name="Jeffries C.D."/>
            <person name="Detter J.C."/>
            <person name="Brambilla E.M."/>
            <person name="Rohde M."/>
            <person name="Djao O.D."/>
            <person name="Goker M."/>
            <person name="Sikorski J."/>
            <person name="Tindall B.J."/>
            <person name="Woyke T."/>
            <person name="Bristow J."/>
            <person name="Eisen J.A."/>
            <person name="Markowitz V."/>
            <person name="Hugenholtz P."/>
            <person name="Kyrpides N.C."/>
            <person name="Klenk H.P."/>
            <person name="Mavromatis K."/>
        </authorList>
    </citation>
    <scope>NUCLEOTIDE SEQUENCE [LARGE SCALE GENOMIC DNA]</scope>
    <source>
        <strain evidence="3">ATCC 29530 / DSM 19594 / LMG 11500 / NCIMB 11436 / LSU 4</strain>
    </source>
</reference>
<dbReference type="KEGG" id="rsi:Runsl_5833"/>
<dbReference type="EMBL" id="CP002862">
    <property type="protein sequence ID" value="AEI52130.1"/>
    <property type="molecule type" value="Genomic_DNA"/>
</dbReference>
<evidence type="ECO:0000256" key="1">
    <source>
        <dbReference type="SAM" id="Phobius"/>
    </source>
</evidence>
<dbReference type="Proteomes" id="UP000000493">
    <property type="component" value="Plasmid pRUNSL03"/>
</dbReference>
<evidence type="ECO:0000313" key="2">
    <source>
        <dbReference type="EMBL" id="AEI52130.1"/>
    </source>
</evidence>